<dbReference type="Gene3D" id="3.40.50.11270">
    <property type="match status" value="1"/>
</dbReference>
<dbReference type="CDD" id="cd13944">
    <property type="entry name" value="lytB_ispH"/>
    <property type="match status" value="1"/>
</dbReference>
<dbReference type="RefSeq" id="WP_166917974.1">
    <property type="nucleotide sequence ID" value="NZ_JAASRN010000001.1"/>
</dbReference>
<dbReference type="HAMAP" id="MF_00191">
    <property type="entry name" value="IspH"/>
    <property type="match status" value="1"/>
</dbReference>
<feature type="binding site" evidence="5">
    <location>
        <position position="231"/>
    </location>
    <ligand>
        <name>isopentenyl diphosphate</name>
        <dbReference type="ChEBI" id="CHEBI:128769"/>
    </ligand>
</feature>
<accession>A0A846MMQ9</accession>
<feature type="binding site" evidence="5">
    <location>
        <position position="167"/>
    </location>
    <ligand>
        <name>(2E)-4-hydroxy-3-methylbut-2-enyl diphosphate</name>
        <dbReference type="ChEBI" id="CHEBI:128753"/>
    </ligand>
</feature>
<keyword evidence="7" id="KW-1185">Reference proteome</keyword>
<feature type="binding site" evidence="5">
    <location>
        <position position="233"/>
    </location>
    <ligand>
        <name>isopentenyl diphosphate</name>
        <dbReference type="ChEBI" id="CHEBI:128769"/>
    </ligand>
</feature>
<feature type="binding site" evidence="5">
    <location>
        <position position="74"/>
    </location>
    <ligand>
        <name>isopentenyl diphosphate</name>
        <dbReference type="ChEBI" id="CHEBI:128769"/>
    </ligand>
</feature>
<evidence type="ECO:0000256" key="4">
    <source>
        <dbReference type="ARBA" id="ARBA00023014"/>
    </source>
</evidence>
<feature type="binding site" evidence="5">
    <location>
        <position position="128"/>
    </location>
    <ligand>
        <name>isopentenyl diphosphate</name>
        <dbReference type="ChEBI" id="CHEBI:128769"/>
    </ligand>
</feature>
<dbReference type="EC" id="1.17.7.4" evidence="5"/>
<evidence type="ECO:0000256" key="5">
    <source>
        <dbReference type="HAMAP-Rule" id="MF_00191"/>
    </source>
</evidence>
<keyword evidence="4 5" id="KW-0411">Iron-sulfur</keyword>
<feature type="binding site" evidence="5">
    <location>
        <position position="128"/>
    </location>
    <ligand>
        <name>dimethylallyl diphosphate</name>
        <dbReference type="ChEBI" id="CHEBI:57623"/>
    </ligand>
</feature>
<feature type="binding site" evidence="5">
    <location>
        <position position="232"/>
    </location>
    <ligand>
        <name>dimethylallyl diphosphate</name>
        <dbReference type="ChEBI" id="CHEBI:57623"/>
    </ligand>
</feature>
<evidence type="ECO:0000313" key="6">
    <source>
        <dbReference type="EMBL" id="NIK72657.1"/>
    </source>
</evidence>
<gene>
    <name evidence="5" type="primary">ispH</name>
    <name evidence="6" type="ORF">FHS56_000143</name>
</gene>
<keyword evidence="2 5" id="KW-0479">Metal-binding</keyword>
<dbReference type="NCBIfam" id="NF002187">
    <property type="entry name" value="PRK01045.1-1"/>
    <property type="match status" value="1"/>
</dbReference>
<feature type="active site" description="Proton donor" evidence="5">
    <location>
        <position position="130"/>
    </location>
</feature>
<dbReference type="GO" id="GO:0051745">
    <property type="term" value="F:4-hydroxy-3-methylbut-2-enyl diphosphate reductase activity"/>
    <property type="evidence" value="ECO:0007669"/>
    <property type="project" value="UniProtKB-UniRule"/>
</dbReference>
<keyword evidence="3 5" id="KW-0408">Iron</keyword>
<feature type="binding site" evidence="5">
    <location>
        <position position="231"/>
    </location>
    <ligand>
        <name>dimethylallyl diphosphate</name>
        <dbReference type="ChEBI" id="CHEBI:57623"/>
    </ligand>
</feature>
<keyword evidence="5 6" id="KW-0560">Oxidoreductase</keyword>
<evidence type="ECO:0000256" key="1">
    <source>
        <dbReference type="ARBA" id="ARBA00022485"/>
    </source>
</evidence>
<keyword evidence="1 5" id="KW-0004">4Fe-4S</keyword>
<comment type="function">
    <text evidence="5">Catalyzes the conversion of 1-hydroxy-2-methyl-2-(E)-butenyl 4-diphosphate (HMBPP) into a mixture of isopentenyl diphosphate (IPP) and dimethylallyl diphosphate (DMAPP). Acts in the terminal step of the DOXP/MEP pathway for isoprenoid precursor biosynthesis.</text>
</comment>
<dbReference type="GO" id="GO:0016114">
    <property type="term" value="P:terpenoid biosynthetic process"/>
    <property type="evidence" value="ECO:0007669"/>
    <property type="project" value="UniProtKB-UniRule"/>
</dbReference>
<dbReference type="PANTHER" id="PTHR30426">
    <property type="entry name" value="4-HYDROXY-3-METHYLBUT-2-ENYL DIPHOSPHATE REDUCTASE"/>
    <property type="match status" value="1"/>
</dbReference>
<proteinExistence type="inferred from homology"/>
<dbReference type="Proteomes" id="UP000537126">
    <property type="component" value="Unassembled WGS sequence"/>
</dbReference>
<comment type="catalytic activity">
    <reaction evidence="5">
        <text>dimethylallyl diphosphate + 2 oxidized [2Fe-2S]-[ferredoxin] + H2O = (2E)-4-hydroxy-3-methylbut-2-enyl diphosphate + 2 reduced [2Fe-2S]-[ferredoxin] + 2 H(+)</text>
        <dbReference type="Rhea" id="RHEA:24825"/>
        <dbReference type="Rhea" id="RHEA-COMP:10000"/>
        <dbReference type="Rhea" id="RHEA-COMP:10001"/>
        <dbReference type="ChEBI" id="CHEBI:15377"/>
        <dbReference type="ChEBI" id="CHEBI:15378"/>
        <dbReference type="ChEBI" id="CHEBI:33737"/>
        <dbReference type="ChEBI" id="CHEBI:33738"/>
        <dbReference type="ChEBI" id="CHEBI:57623"/>
        <dbReference type="ChEBI" id="CHEBI:128753"/>
        <dbReference type="EC" id="1.17.7.4"/>
    </reaction>
</comment>
<feature type="binding site" evidence="5">
    <location>
        <position position="74"/>
    </location>
    <ligand>
        <name>(2E)-4-hydroxy-3-methylbut-2-enyl diphosphate</name>
        <dbReference type="ChEBI" id="CHEBI:128753"/>
    </ligand>
</feature>
<feature type="binding site" evidence="5">
    <location>
        <position position="275"/>
    </location>
    <ligand>
        <name>dimethylallyl diphosphate</name>
        <dbReference type="ChEBI" id="CHEBI:57623"/>
    </ligand>
</feature>
<dbReference type="GO" id="GO:0050992">
    <property type="term" value="P:dimethylallyl diphosphate biosynthetic process"/>
    <property type="evidence" value="ECO:0007669"/>
    <property type="project" value="UniProtKB-UniRule"/>
</dbReference>
<feature type="binding site" evidence="5">
    <location>
        <position position="12"/>
    </location>
    <ligand>
        <name>[4Fe-4S] cluster</name>
        <dbReference type="ChEBI" id="CHEBI:49883"/>
    </ligand>
</feature>
<evidence type="ECO:0000256" key="3">
    <source>
        <dbReference type="ARBA" id="ARBA00023004"/>
    </source>
</evidence>
<feature type="binding site" evidence="5">
    <location>
        <position position="40"/>
    </location>
    <ligand>
        <name>isopentenyl diphosphate</name>
        <dbReference type="ChEBI" id="CHEBI:128769"/>
    </ligand>
</feature>
<dbReference type="PANTHER" id="PTHR30426:SF0">
    <property type="entry name" value="4-HYDROXY-3-METHYLBUT-2-ENYL DIPHOSPHATE REDUCTASE"/>
    <property type="match status" value="1"/>
</dbReference>
<feature type="binding site" evidence="5">
    <location>
        <position position="203"/>
    </location>
    <ligand>
        <name>[4Fe-4S] cluster</name>
        <dbReference type="ChEBI" id="CHEBI:49883"/>
    </ligand>
</feature>
<dbReference type="UniPathway" id="UPA00059">
    <property type="reaction ID" value="UER00105"/>
</dbReference>
<dbReference type="GO" id="GO:0046872">
    <property type="term" value="F:metal ion binding"/>
    <property type="evidence" value="ECO:0007669"/>
    <property type="project" value="UniProtKB-KW"/>
</dbReference>
<dbReference type="InterPro" id="IPR003451">
    <property type="entry name" value="LytB/IspH"/>
</dbReference>
<comment type="similarity">
    <text evidence="5">Belongs to the IspH family.</text>
</comment>
<dbReference type="Pfam" id="PF02401">
    <property type="entry name" value="LYTB"/>
    <property type="match status" value="1"/>
</dbReference>
<organism evidence="6 7">
    <name type="scientific">Thermonema lapsum</name>
    <dbReference type="NCBI Taxonomy" id="28195"/>
    <lineage>
        <taxon>Bacteria</taxon>
        <taxon>Pseudomonadati</taxon>
        <taxon>Bacteroidota</taxon>
        <taxon>Cytophagia</taxon>
        <taxon>Cytophagales</taxon>
        <taxon>Thermonemataceae</taxon>
        <taxon>Thermonema</taxon>
    </lineage>
</organism>
<feature type="binding site" evidence="5">
    <location>
        <position position="233"/>
    </location>
    <ligand>
        <name>dimethylallyl diphosphate</name>
        <dbReference type="ChEBI" id="CHEBI:57623"/>
    </ligand>
</feature>
<comment type="catalytic activity">
    <reaction evidence="5">
        <text>isopentenyl diphosphate + 2 oxidized [2Fe-2S]-[ferredoxin] + H2O = (2E)-4-hydroxy-3-methylbut-2-enyl diphosphate + 2 reduced [2Fe-2S]-[ferredoxin] + 2 H(+)</text>
        <dbReference type="Rhea" id="RHEA:24488"/>
        <dbReference type="Rhea" id="RHEA-COMP:10000"/>
        <dbReference type="Rhea" id="RHEA-COMP:10001"/>
        <dbReference type="ChEBI" id="CHEBI:15377"/>
        <dbReference type="ChEBI" id="CHEBI:15378"/>
        <dbReference type="ChEBI" id="CHEBI:33737"/>
        <dbReference type="ChEBI" id="CHEBI:33738"/>
        <dbReference type="ChEBI" id="CHEBI:128753"/>
        <dbReference type="ChEBI" id="CHEBI:128769"/>
        <dbReference type="EC" id="1.17.7.4"/>
    </reaction>
</comment>
<name>A0A846MMQ9_9BACT</name>
<feature type="binding site" evidence="5">
    <location>
        <position position="275"/>
    </location>
    <ligand>
        <name>isopentenyl diphosphate</name>
        <dbReference type="ChEBI" id="CHEBI:128769"/>
    </ligand>
</feature>
<dbReference type="EMBL" id="JAASRN010000001">
    <property type="protein sequence ID" value="NIK72657.1"/>
    <property type="molecule type" value="Genomic_DNA"/>
</dbReference>
<evidence type="ECO:0000313" key="7">
    <source>
        <dbReference type="Proteomes" id="UP000537126"/>
    </source>
</evidence>
<feature type="binding site" evidence="5">
    <location>
        <position position="231"/>
    </location>
    <ligand>
        <name>(2E)-4-hydroxy-3-methylbut-2-enyl diphosphate</name>
        <dbReference type="ChEBI" id="CHEBI:128753"/>
    </ligand>
</feature>
<keyword evidence="5" id="KW-0414">Isoprene biosynthesis</keyword>
<feature type="binding site" evidence="5">
    <location>
        <position position="40"/>
    </location>
    <ligand>
        <name>(2E)-4-hydroxy-3-methylbut-2-enyl diphosphate</name>
        <dbReference type="ChEBI" id="CHEBI:128753"/>
    </ligand>
</feature>
<dbReference type="Gene3D" id="3.40.1010.20">
    <property type="entry name" value="4-hydroxy-3-methylbut-2-enyl diphosphate reductase, catalytic domain"/>
    <property type="match status" value="2"/>
</dbReference>
<sequence length="299" mass="33813">MDIRIDKNSGYCFGVEYAIQMAEDALQEAEVVYCLGDIVHNDREVERLHAKGLRIIDREQLKDLHDCKVLIRAHGEPPETYEIALRNNIELIDASCPVVLKLQHRVKTAFDKSMEEGGQVVIYGKPGHAEVIGLTGQTQQKAIVVSCIEDLDQGVDFTKPITLFSQTTKPTAGFYALREAIEERLRANGLSPEEYLRVNDSICRQVSNREPQLRVFARQHDVILFVAGKKSSNGRSLFEVCRSENPHSYFIEDEAEIQEEWLEGARSVGICGATSTPMWLMERVARHLESMQTAHETEI</sequence>
<feature type="binding site" evidence="5">
    <location>
        <position position="40"/>
    </location>
    <ligand>
        <name>dimethylallyl diphosphate</name>
        <dbReference type="ChEBI" id="CHEBI:57623"/>
    </ligand>
</feature>
<comment type="pathway">
    <text evidence="5">Isoprenoid biosynthesis; dimethylallyl diphosphate biosynthesis; dimethylallyl diphosphate from (2E)-4-hydroxy-3-methylbutenyl diphosphate: step 1/1.</text>
</comment>
<feature type="binding site" evidence="5">
    <location>
        <position position="233"/>
    </location>
    <ligand>
        <name>(2E)-4-hydroxy-3-methylbut-2-enyl diphosphate</name>
        <dbReference type="ChEBI" id="CHEBI:128753"/>
    </ligand>
</feature>
<feature type="binding site" evidence="5">
    <location>
        <position position="232"/>
    </location>
    <ligand>
        <name>(2E)-4-hydroxy-3-methylbut-2-enyl diphosphate</name>
        <dbReference type="ChEBI" id="CHEBI:128753"/>
    </ligand>
</feature>
<comment type="caution">
    <text evidence="6">The sequence shown here is derived from an EMBL/GenBank/DDBJ whole genome shotgun (WGS) entry which is preliminary data.</text>
</comment>
<dbReference type="GO" id="GO:0019288">
    <property type="term" value="P:isopentenyl diphosphate biosynthetic process, methylerythritol 4-phosphate pathway"/>
    <property type="evidence" value="ECO:0007669"/>
    <property type="project" value="UniProtKB-UniRule"/>
</dbReference>
<feature type="binding site" evidence="5">
    <location>
        <position position="128"/>
    </location>
    <ligand>
        <name>(2E)-4-hydroxy-3-methylbut-2-enyl diphosphate</name>
        <dbReference type="ChEBI" id="CHEBI:128753"/>
    </ligand>
</feature>
<feature type="binding site" evidence="5">
    <location>
        <position position="96"/>
    </location>
    <ligand>
        <name>[4Fe-4S] cluster</name>
        <dbReference type="ChEBI" id="CHEBI:49883"/>
    </ligand>
</feature>
<feature type="binding site" evidence="5">
    <location>
        <position position="232"/>
    </location>
    <ligand>
        <name>isopentenyl diphosphate</name>
        <dbReference type="ChEBI" id="CHEBI:128769"/>
    </ligand>
</feature>
<evidence type="ECO:0000256" key="2">
    <source>
        <dbReference type="ARBA" id="ARBA00022723"/>
    </source>
</evidence>
<feature type="binding site" evidence="5">
    <location>
        <position position="74"/>
    </location>
    <ligand>
        <name>dimethylallyl diphosphate</name>
        <dbReference type="ChEBI" id="CHEBI:57623"/>
    </ligand>
</feature>
<dbReference type="AlphaFoldDB" id="A0A846MMQ9"/>
<comment type="cofactor">
    <cofactor evidence="5">
        <name>[4Fe-4S] cluster</name>
        <dbReference type="ChEBI" id="CHEBI:49883"/>
    </cofactor>
    <text evidence="5">Binds 1 [4Fe-4S] cluster per subunit.</text>
</comment>
<dbReference type="NCBIfam" id="TIGR00216">
    <property type="entry name" value="ispH_lytB"/>
    <property type="match status" value="1"/>
</dbReference>
<reference evidence="6 7" key="1">
    <citation type="submission" date="2020-03" db="EMBL/GenBank/DDBJ databases">
        <title>Genomic Encyclopedia of Type Strains, Phase IV (KMG-IV): sequencing the most valuable type-strain genomes for metagenomic binning, comparative biology and taxonomic classification.</title>
        <authorList>
            <person name="Goeker M."/>
        </authorList>
    </citation>
    <scope>NUCLEOTIDE SEQUENCE [LARGE SCALE GENOMIC DNA]</scope>
    <source>
        <strain evidence="6 7">DSM 5718</strain>
    </source>
</reference>
<comment type="pathway">
    <text evidence="5">Isoprenoid biosynthesis; isopentenyl diphosphate biosynthesis via DXP pathway; isopentenyl diphosphate from 1-deoxy-D-xylulose 5-phosphate: step 6/6.</text>
</comment>
<dbReference type="GO" id="GO:0051539">
    <property type="term" value="F:4 iron, 4 sulfur cluster binding"/>
    <property type="evidence" value="ECO:0007669"/>
    <property type="project" value="UniProtKB-UniRule"/>
</dbReference>
<dbReference type="UniPathway" id="UPA00056">
    <property type="reaction ID" value="UER00097"/>
</dbReference>
<feature type="binding site" evidence="5">
    <location>
        <position position="275"/>
    </location>
    <ligand>
        <name>(2E)-4-hydroxy-3-methylbut-2-enyl diphosphate</name>
        <dbReference type="ChEBI" id="CHEBI:128753"/>
    </ligand>
</feature>
<protein>
    <recommendedName>
        <fullName evidence="5">4-hydroxy-3-methylbut-2-enyl diphosphate reductase</fullName>
        <shortName evidence="5">HMBPP reductase</shortName>
        <ecNumber evidence="5">1.17.7.4</ecNumber>
    </recommendedName>
</protein>